<organism evidence="2">
    <name type="scientific">Bracon brevicornis</name>
    <dbReference type="NCBI Taxonomy" id="1563983"/>
    <lineage>
        <taxon>Eukaryota</taxon>
        <taxon>Metazoa</taxon>
        <taxon>Ecdysozoa</taxon>
        <taxon>Arthropoda</taxon>
        <taxon>Hexapoda</taxon>
        <taxon>Insecta</taxon>
        <taxon>Pterygota</taxon>
        <taxon>Neoptera</taxon>
        <taxon>Endopterygota</taxon>
        <taxon>Hymenoptera</taxon>
        <taxon>Apocrita</taxon>
        <taxon>Ichneumonoidea</taxon>
        <taxon>Braconidae</taxon>
        <taxon>Braconinae</taxon>
        <taxon>Bracon</taxon>
    </lineage>
</organism>
<accession>A0A6V7LAJ9</accession>
<dbReference type="PROSITE" id="PS50879">
    <property type="entry name" value="RNASE_H_1"/>
    <property type="match status" value="1"/>
</dbReference>
<dbReference type="SUPFAM" id="SSF53098">
    <property type="entry name" value="Ribonuclease H-like"/>
    <property type="match status" value="1"/>
</dbReference>
<protein>
    <recommendedName>
        <fullName evidence="1">RNase H type-1 domain-containing protein</fullName>
    </recommendedName>
</protein>
<evidence type="ECO:0000313" key="2">
    <source>
        <dbReference type="EMBL" id="CAD1572371.1"/>
    </source>
</evidence>
<dbReference type="Gene3D" id="3.30.420.10">
    <property type="entry name" value="Ribonuclease H-like superfamily/Ribonuclease H"/>
    <property type="match status" value="1"/>
</dbReference>
<dbReference type="InterPro" id="IPR036397">
    <property type="entry name" value="RNaseH_sf"/>
</dbReference>
<dbReference type="Pfam" id="PF00075">
    <property type="entry name" value="RNase_H"/>
    <property type="match status" value="1"/>
</dbReference>
<gene>
    <name evidence="2" type="ORF">BBRV_LOCUS99311</name>
</gene>
<dbReference type="InterPro" id="IPR002156">
    <property type="entry name" value="RNaseH_domain"/>
</dbReference>
<proteinExistence type="predicted"/>
<dbReference type="InterPro" id="IPR012337">
    <property type="entry name" value="RNaseH-like_sf"/>
</dbReference>
<dbReference type="AlphaFoldDB" id="A0A6V7LAJ9"/>
<dbReference type="PANTHER" id="PTHR19446">
    <property type="entry name" value="REVERSE TRANSCRIPTASES"/>
    <property type="match status" value="1"/>
</dbReference>
<sequence>MARLRRLVSNGPIHGIGRINVQNANSITQPEDILTHLIDTHFPDSTAAEDHAGTHMGPQVHAEGHWVRANSIVTWDRLGWAINSFDRYKSPGPDGIFPALLQEGGSALRSRLLGILRASVALGYISEAWRKVRVVFIPNPGKNCYDTAKAFRPICLSSFLLKTLERLFDRHLKENELMLHPLHTARHAYQEGKSTETALHTLVGKIERRIQAKEASLCVFIDIEGAFDNTNFNVIEAALHRIHTQLTIIRWILNMLRLRTVEAFTRNWSMKVRPPCIYGVPLSFTNHVKYLGVWLDHKLSWSRQIEMQTNKVIRTYWACRRMFGIGWGLEPRIVRCIFTAILLPQFCYASLVWWPALGKKCNTRRSDMVGRLAGLGITGALRTTPSLPLLMLTGITPPHVAAQQLAMGYAIRLWGQGVLVRAKSGHASLLGVEGPLNDLLSVGYDEGRKRFHPGGRLKMKIPPREEWSRGGTNLLTPEGPVWCTDGSKSAEGSGGGIWSDGPRTAVAFSFGEHLTVAQTEMAALSECVKRILERGYSRIHIHICCDSKETIRALSRTCSRSVQLNECVDRMNLLTKENWLHVTWVPGHSGIRGNEEANRLAQEGANRRPETSEMKVGIHPSILKTRLVAWSNEQTLHAWHEAPGMRHTKALLNGPSVRLAEKLIDLPRRDLRLMVGMITGRWPTRAYRARCNKDVQPLCWRCGHAEETSLHLLTRCTELDDPRWTELGTSCPKIVKVKAENVGASLALPGLPAYT</sequence>
<reference evidence="2" key="1">
    <citation type="submission" date="2020-07" db="EMBL/GenBank/DDBJ databases">
        <authorList>
            <person name="Ferguson B K."/>
        </authorList>
    </citation>
    <scope>NUCLEOTIDE SEQUENCE</scope>
    <source>
        <strain evidence="2">L06</strain>
    </source>
</reference>
<dbReference type="Pfam" id="PF00078">
    <property type="entry name" value="RVT_1"/>
    <property type="match status" value="1"/>
</dbReference>
<feature type="domain" description="RNase H type-1" evidence="1">
    <location>
        <begin position="476"/>
        <end position="606"/>
    </location>
</feature>
<evidence type="ECO:0000259" key="1">
    <source>
        <dbReference type="PROSITE" id="PS50879"/>
    </source>
</evidence>
<name>A0A6V7LAJ9_9HYME</name>
<dbReference type="EMBL" id="CADCXW020000339">
    <property type="protein sequence ID" value="CAD1572371.1"/>
    <property type="molecule type" value="Genomic_DNA"/>
</dbReference>
<dbReference type="CDD" id="cd09276">
    <property type="entry name" value="Rnase_HI_RT_non_LTR"/>
    <property type="match status" value="1"/>
</dbReference>
<dbReference type="InterPro" id="IPR000477">
    <property type="entry name" value="RT_dom"/>
</dbReference>
<dbReference type="GO" id="GO:0003676">
    <property type="term" value="F:nucleic acid binding"/>
    <property type="evidence" value="ECO:0007669"/>
    <property type="project" value="InterPro"/>
</dbReference>
<dbReference type="GO" id="GO:0004523">
    <property type="term" value="F:RNA-DNA hybrid ribonuclease activity"/>
    <property type="evidence" value="ECO:0007669"/>
    <property type="project" value="InterPro"/>
</dbReference>